<evidence type="ECO:0000313" key="14">
    <source>
        <dbReference type="EMBL" id="MBF8437756.1"/>
    </source>
</evidence>
<feature type="binding site" evidence="12">
    <location>
        <begin position="121"/>
        <end position="125"/>
    </location>
    <ligand>
        <name>UDP-N-acetyl-alpha-D-glucosamine</name>
        <dbReference type="ChEBI" id="CHEBI:57705"/>
    </ligand>
</feature>
<dbReference type="NCBIfam" id="NF006873">
    <property type="entry name" value="PRK09369.1"/>
    <property type="match status" value="1"/>
</dbReference>
<dbReference type="InterPro" id="IPR001986">
    <property type="entry name" value="Enolpyruvate_Tfrase_dom"/>
</dbReference>
<dbReference type="PANTHER" id="PTHR43783">
    <property type="entry name" value="UDP-N-ACETYLGLUCOSAMINE 1-CARBOXYVINYLTRANSFERASE"/>
    <property type="match status" value="1"/>
</dbReference>
<dbReference type="EMBL" id="JADPIE010000007">
    <property type="protein sequence ID" value="MBF8437756.1"/>
    <property type="molecule type" value="Genomic_DNA"/>
</dbReference>
<feature type="modified residue" description="2-(S-cysteinyl)pyruvic acid O-phosphothioketal" evidence="12">
    <location>
        <position position="116"/>
    </location>
</feature>
<feature type="active site" description="Proton donor" evidence="12">
    <location>
        <position position="116"/>
    </location>
</feature>
<dbReference type="AlphaFoldDB" id="A0A931F8I2"/>
<dbReference type="CDD" id="cd01555">
    <property type="entry name" value="UdpNAET"/>
    <property type="match status" value="1"/>
</dbReference>
<dbReference type="HAMAP" id="MF_00111">
    <property type="entry name" value="MurA"/>
    <property type="match status" value="1"/>
</dbReference>
<comment type="catalytic activity">
    <reaction evidence="11 12">
        <text>phosphoenolpyruvate + UDP-N-acetyl-alpha-D-glucosamine = UDP-N-acetyl-3-O-(1-carboxyvinyl)-alpha-D-glucosamine + phosphate</text>
        <dbReference type="Rhea" id="RHEA:18681"/>
        <dbReference type="ChEBI" id="CHEBI:43474"/>
        <dbReference type="ChEBI" id="CHEBI:57705"/>
        <dbReference type="ChEBI" id="CHEBI:58702"/>
        <dbReference type="ChEBI" id="CHEBI:68483"/>
        <dbReference type="EC" id="2.5.1.7"/>
    </reaction>
</comment>
<evidence type="ECO:0000256" key="3">
    <source>
        <dbReference type="ARBA" id="ARBA00022490"/>
    </source>
</evidence>
<sequence>MDKFYIEGRNKLKGEIQVSGAKNAALPIISAALLAESKSTLLDIPDLRDVRNLAAILEKMGAKVDFTDNKMEIDPSSVNNHATDPELARKLRASYYLLGVMLAKKGRARTSLPGGCNIGNRPIDLHLKGFKALGAEVNIEHGHVEVEAENLRGGQIYLDYPSVGATVNIMLAASMADGKTIIENAAREPEIIDLANYLTVMGANIKGAGTDIIKIEGVDKLKGQEHRIIPDRIEAGTFIIAGAMAGEDVYVKNVLVEHIKPLLAKLTEMGVELEEDISGVRISAADELKSVDIKTLPYPGFPTDLQAQMMVMLTQADEPGVVTETVWEDRFAHIDELARMGAKIKLDGHTALVHPSELQGAEVEATDLRAGAALIIAGLAAEGLTVVNEISHVERGYENIVDKLQGIGAVIQREPVSKVTTA</sequence>
<comment type="pathway">
    <text evidence="2 12">Cell wall biogenesis; peptidoglycan biosynthesis.</text>
</comment>
<keyword evidence="12" id="KW-0670">Pyruvate</keyword>
<comment type="function">
    <text evidence="12">Cell wall formation. Adds enolpyruvyl to UDP-N-acetylglucosamine.</text>
</comment>
<keyword evidence="4 12" id="KW-0132">Cell division</keyword>
<evidence type="ECO:0000256" key="9">
    <source>
        <dbReference type="ARBA" id="ARBA00023316"/>
    </source>
</evidence>
<dbReference type="GO" id="GO:0051301">
    <property type="term" value="P:cell division"/>
    <property type="evidence" value="ECO:0007669"/>
    <property type="project" value="UniProtKB-KW"/>
</dbReference>
<dbReference type="InterPro" id="IPR050068">
    <property type="entry name" value="MurA_subfamily"/>
</dbReference>
<evidence type="ECO:0000256" key="7">
    <source>
        <dbReference type="ARBA" id="ARBA00022984"/>
    </source>
</evidence>
<dbReference type="Gene3D" id="3.65.10.10">
    <property type="entry name" value="Enolpyruvate transferase domain"/>
    <property type="match status" value="2"/>
</dbReference>
<gene>
    <name evidence="12" type="primary">murA</name>
    <name evidence="14" type="ORF">I0Q91_11730</name>
</gene>
<organism evidence="14 15">
    <name type="scientific">Halonatronomonas betaini</name>
    <dbReference type="NCBI Taxonomy" id="2778430"/>
    <lineage>
        <taxon>Bacteria</taxon>
        <taxon>Bacillati</taxon>
        <taxon>Bacillota</taxon>
        <taxon>Clostridia</taxon>
        <taxon>Halanaerobiales</taxon>
        <taxon>Halarsenatibacteraceae</taxon>
        <taxon>Halonatronomonas</taxon>
    </lineage>
</organism>
<dbReference type="RefSeq" id="WP_270454764.1">
    <property type="nucleotide sequence ID" value="NZ_JADPIE010000007.1"/>
</dbReference>
<dbReference type="GO" id="GO:0009252">
    <property type="term" value="P:peptidoglycan biosynthetic process"/>
    <property type="evidence" value="ECO:0007669"/>
    <property type="project" value="UniProtKB-UniRule"/>
</dbReference>
<feature type="binding site" evidence="12">
    <location>
        <begin position="22"/>
        <end position="23"/>
    </location>
    <ligand>
        <name>phosphoenolpyruvate</name>
        <dbReference type="ChEBI" id="CHEBI:58702"/>
    </ligand>
</feature>
<evidence type="ECO:0000313" key="15">
    <source>
        <dbReference type="Proteomes" id="UP000621436"/>
    </source>
</evidence>
<evidence type="ECO:0000256" key="2">
    <source>
        <dbReference type="ARBA" id="ARBA00004752"/>
    </source>
</evidence>
<dbReference type="Proteomes" id="UP000621436">
    <property type="component" value="Unassembled WGS sequence"/>
</dbReference>
<comment type="similarity">
    <text evidence="10 12">Belongs to the EPSP synthase family. MurA subfamily.</text>
</comment>
<evidence type="ECO:0000256" key="5">
    <source>
        <dbReference type="ARBA" id="ARBA00022679"/>
    </source>
</evidence>
<keyword evidence="5 12" id="KW-0808">Transferase</keyword>
<dbReference type="GO" id="GO:0008760">
    <property type="term" value="F:UDP-N-acetylglucosamine 1-carboxyvinyltransferase activity"/>
    <property type="evidence" value="ECO:0007669"/>
    <property type="project" value="UniProtKB-UniRule"/>
</dbReference>
<dbReference type="Pfam" id="PF00275">
    <property type="entry name" value="EPSP_synthase"/>
    <property type="match status" value="1"/>
</dbReference>
<feature type="binding site" evidence="12">
    <location>
        <position position="326"/>
    </location>
    <ligand>
        <name>UDP-N-acetyl-alpha-D-glucosamine</name>
        <dbReference type="ChEBI" id="CHEBI:57705"/>
    </ligand>
</feature>
<dbReference type="GO" id="GO:0019277">
    <property type="term" value="P:UDP-N-acetylgalactosamine biosynthetic process"/>
    <property type="evidence" value="ECO:0007669"/>
    <property type="project" value="InterPro"/>
</dbReference>
<keyword evidence="9 12" id="KW-0961">Cell wall biogenesis/degradation</keyword>
<dbReference type="FunFam" id="3.65.10.10:FF:000001">
    <property type="entry name" value="UDP-N-acetylglucosamine 1-carboxyvinyltransferase"/>
    <property type="match status" value="1"/>
</dbReference>
<comment type="caution">
    <text evidence="12">Lacks conserved residue(s) required for the propagation of feature annotation.</text>
</comment>
<comment type="caution">
    <text evidence="14">The sequence shown here is derived from an EMBL/GenBank/DDBJ whole genome shotgun (WGS) entry which is preliminary data.</text>
</comment>
<protein>
    <recommendedName>
        <fullName evidence="12">UDP-N-acetylglucosamine 1-carboxyvinyltransferase</fullName>
        <ecNumber evidence="12">2.5.1.7</ecNumber>
    </recommendedName>
    <alternativeName>
        <fullName evidence="12">Enoylpyruvate transferase</fullName>
    </alternativeName>
    <alternativeName>
        <fullName evidence="12">UDP-N-acetylglucosamine enolpyruvyl transferase</fullName>
        <shortName evidence="12">EPT</shortName>
    </alternativeName>
</protein>
<comment type="subcellular location">
    <subcellularLocation>
        <location evidence="1 12">Cytoplasm</location>
    </subcellularLocation>
</comment>
<dbReference type="SUPFAM" id="SSF55205">
    <property type="entry name" value="EPT/RTPC-like"/>
    <property type="match status" value="1"/>
</dbReference>
<keyword evidence="7 12" id="KW-0573">Peptidoglycan synthesis</keyword>
<keyword evidence="8 12" id="KW-0131">Cell cycle</keyword>
<dbReference type="InterPro" id="IPR005750">
    <property type="entry name" value="UDP_GlcNAc_COvinyl_MurA"/>
</dbReference>
<keyword evidence="3 12" id="KW-0963">Cytoplasm</keyword>
<dbReference type="GO" id="GO:0008360">
    <property type="term" value="P:regulation of cell shape"/>
    <property type="evidence" value="ECO:0007669"/>
    <property type="project" value="UniProtKB-KW"/>
</dbReference>
<evidence type="ECO:0000256" key="8">
    <source>
        <dbReference type="ARBA" id="ARBA00023306"/>
    </source>
</evidence>
<evidence type="ECO:0000256" key="6">
    <source>
        <dbReference type="ARBA" id="ARBA00022960"/>
    </source>
</evidence>
<evidence type="ECO:0000256" key="10">
    <source>
        <dbReference type="ARBA" id="ARBA00038367"/>
    </source>
</evidence>
<evidence type="ECO:0000259" key="13">
    <source>
        <dbReference type="Pfam" id="PF00275"/>
    </source>
</evidence>
<feature type="domain" description="Enolpyruvate transferase" evidence="13">
    <location>
        <begin position="7"/>
        <end position="404"/>
    </location>
</feature>
<evidence type="ECO:0000256" key="11">
    <source>
        <dbReference type="ARBA" id="ARBA00047527"/>
    </source>
</evidence>
<dbReference type="EC" id="2.5.1.7" evidence="12"/>
<dbReference type="InterPro" id="IPR013792">
    <property type="entry name" value="RNA3'P_cycl/enolpyr_Trfase_a/b"/>
</dbReference>
<keyword evidence="6 12" id="KW-0133">Cell shape</keyword>
<evidence type="ECO:0000256" key="4">
    <source>
        <dbReference type="ARBA" id="ARBA00022618"/>
    </source>
</evidence>
<evidence type="ECO:0000256" key="1">
    <source>
        <dbReference type="ARBA" id="ARBA00004496"/>
    </source>
</evidence>
<dbReference type="NCBIfam" id="NF009470">
    <property type="entry name" value="PRK12830.1"/>
    <property type="match status" value="1"/>
</dbReference>
<accession>A0A931F8I2</accession>
<dbReference type="PANTHER" id="PTHR43783:SF1">
    <property type="entry name" value="UDP-N-ACETYLGLUCOSAMINE 1-CARBOXYVINYLTRANSFERASE"/>
    <property type="match status" value="1"/>
</dbReference>
<feature type="binding site" evidence="12">
    <location>
        <position position="304"/>
    </location>
    <ligand>
        <name>UDP-N-acetyl-alpha-D-glucosamine</name>
        <dbReference type="ChEBI" id="CHEBI:57705"/>
    </ligand>
</feature>
<feature type="binding site" evidence="12">
    <location>
        <position position="92"/>
    </location>
    <ligand>
        <name>UDP-N-acetyl-alpha-D-glucosamine</name>
        <dbReference type="ChEBI" id="CHEBI:57705"/>
    </ligand>
</feature>
<reference evidence="14" key="1">
    <citation type="submission" date="2020-11" db="EMBL/GenBank/DDBJ databases">
        <title>Halonatronomonas betainensis gen. nov., sp. nov. a novel haloalkaliphilic representative of the family Halanaerobiacae capable of betaine degradation.</title>
        <authorList>
            <person name="Boltyanskaya Y."/>
            <person name="Kevbrin V."/>
            <person name="Detkova E."/>
            <person name="Grouzdev D.S."/>
            <person name="Koziaeva V."/>
            <person name="Zhilina T."/>
        </authorList>
    </citation>
    <scope>NUCLEOTIDE SEQUENCE</scope>
    <source>
        <strain evidence="14">Z-7014</strain>
    </source>
</reference>
<dbReference type="InterPro" id="IPR036968">
    <property type="entry name" value="Enolpyruvate_Tfrase_sf"/>
</dbReference>
<dbReference type="GO" id="GO:0071555">
    <property type="term" value="P:cell wall organization"/>
    <property type="evidence" value="ECO:0007669"/>
    <property type="project" value="UniProtKB-KW"/>
</dbReference>
<dbReference type="GO" id="GO:0005737">
    <property type="term" value="C:cytoplasm"/>
    <property type="evidence" value="ECO:0007669"/>
    <property type="project" value="UniProtKB-SubCell"/>
</dbReference>
<keyword evidence="15" id="KW-1185">Reference proteome</keyword>
<name>A0A931F8I2_9FIRM</name>
<evidence type="ECO:0000256" key="12">
    <source>
        <dbReference type="HAMAP-Rule" id="MF_00111"/>
    </source>
</evidence>
<dbReference type="NCBIfam" id="TIGR01072">
    <property type="entry name" value="murA"/>
    <property type="match status" value="1"/>
</dbReference>
<proteinExistence type="inferred from homology"/>